<dbReference type="EMBL" id="JAAORB010000008">
    <property type="protein sequence ID" value="NHQ74147.1"/>
    <property type="molecule type" value="Genomic_DNA"/>
</dbReference>
<evidence type="ECO:0000256" key="1">
    <source>
        <dbReference type="ARBA" id="ARBA00022737"/>
    </source>
</evidence>
<dbReference type="Pfam" id="PF13432">
    <property type="entry name" value="TPR_16"/>
    <property type="match status" value="1"/>
</dbReference>
<protein>
    <submittedName>
        <fullName evidence="5">Tetratricopeptide repeat protein</fullName>
    </submittedName>
</protein>
<evidence type="ECO:0000256" key="4">
    <source>
        <dbReference type="SAM" id="SignalP"/>
    </source>
</evidence>
<sequence>MSVKHPYLNRIVAAGFAVVMFSLPATGQNPARLDDLFDRLEQAEPADARRAARDIEHAWAQSGSAAMDLLLGRGRDALEAGDSQAAIEHFSALIDHAPDFAEGWHMRSVAFSRVGRYGLALADIEQALALNPRHFNAIHGLGVILEELNQPDLAHRAFTRVLAIHPHHEAVTKALERLGSQVGGSEL</sequence>
<feature type="repeat" description="TPR" evidence="3">
    <location>
        <begin position="135"/>
        <end position="168"/>
    </location>
</feature>
<keyword evidence="6" id="KW-1185">Reference proteome</keyword>
<dbReference type="SMART" id="SM00028">
    <property type="entry name" value="TPR"/>
    <property type="match status" value="3"/>
</dbReference>
<dbReference type="InterPro" id="IPR019734">
    <property type="entry name" value="TPR_rpt"/>
</dbReference>
<dbReference type="PANTHER" id="PTHR44858:SF1">
    <property type="entry name" value="UDP-N-ACETYLGLUCOSAMINE--PEPTIDE N-ACETYLGLUCOSAMINYLTRANSFERASE SPINDLY-RELATED"/>
    <property type="match status" value="1"/>
</dbReference>
<dbReference type="PROSITE" id="PS50005">
    <property type="entry name" value="TPR"/>
    <property type="match status" value="2"/>
</dbReference>
<organism evidence="5 6">
    <name type="scientific">Roseovarius gahaiensis</name>
    <dbReference type="NCBI Taxonomy" id="2716691"/>
    <lineage>
        <taxon>Bacteria</taxon>
        <taxon>Pseudomonadati</taxon>
        <taxon>Pseudomonadota</taxon>
        <taxon>Alphaproteobacteria</taxon>
        <taxon>Rhodobacterales</taxon>
        <taxon>Roseobacteraceae</taxon>
        <taxon>Roseovarius</taxon>
    </lineage>
</organism>
<accession>A0A967EJ96</accession>
<comment type="caution">
    <text evidence="5">The sequence shown here is derived from an EMBL/GenBank/DDBJ whole genome shotgun (WGS) entry which is preliminary data.</text>
</comment>
<evidence type="ECO:0000256" key="2">
    <source>
        <dbReference type="ARBA" id="ARBA00022803"/>
    </source>
</evidence>
<dbReference type="SUPFAM" id="SSF48452">
    <property type="entry name" value="TPR-like"/>
    <property type="match status" value="1"/>
</dbReference>
<keyword evidence="1" id="KW-0677">Repeat</keyword>
<evidence type="ECO:0000313" key="5">
    <source>
        <dbReference type="EMBL" id="NHQ74147.1"/>
    </source>
</evidence>
<feature type="repeat" description="TPR" evidence="3">
    <location>
        <begin position="101"/>
        <end position="134"/>
    </location>
</feature>
<dbReference type="PANTHER" id="PTHR44858">
    <property type="entry name" value="TETRATRICOPEPTIDE REPEAT PROTEIN 6"/>
    <property type="match status" value="1"/>
</dbReference>
<name>A0A967EJ96_9RHOB</name>
<dbReference type="InterPro" id="IPR050498">
    <property type="entry name" value="Ycf3"/>
</dbReference>
<feature type="chain" id="PRO_5036941128" evidence="4">
    <location>
        <begin position="28"/>
        <end position="187"/>
    </location>
</feature>
<evidence type="ECO:0000256" key="3">
    <source>
        <dbReference type="PROSITE-ProRule" id="PRU00339"/>
    </source>
</evidence>
<reference evidence="5" key="1">
    <citation type="submission" date="2020-03" db="EMBL/GenBank/DDBJ databases">
        <title>Roseovarius gahaiensis sp. nov., isolated from Gahai Saline Lake, China.</title>
        <authorList>
            <person name="Sun X."/>
        </authorList>
    </citation>
    <scope>NUCLEOTIDE SEQUENCE</scope>
    <source>
        <strain evidence="5">GH877</strain>
    </source>
</reference>
<keyword evidence="2 3" id="KW-0802">TPR repeat</keyword>
<proteinExistence type="predicted"/>
<keyword evidence="4" id="KW-0732">Signal</keyword>
<dbReference type="Pfam" id="PF14559">
    <property type="entry name" value="TPR_19"/>
    <property type="match status" value="1"/>
</dbReference>
<gene>
    <name evidence="5" type="ORF">HAT86_06660</name>
</gene>
<evidence type="ECO:0000313" key="6">
    <source>
        <dbReference type="Proteomes" id="UP000639775"/>
    </source>
</evidence>
<feature type="signal peptide" evidence="4">
    <location>
        <begin position="1"/>
        <end position="27"/>
    </location>
</feature>
<dbReference type="InterPro" id="IPR011990">
    <property type="entry name" value="TPR-like_helical_dom_sf"/>
</dbReference>
<dbReference type="Gene3D" id="1.25.40.10">
    <property type="entry name" value="Tetratricopeptide repeat domain"/>
    <property type="match status" value="1"/>
</dbReference>
<dbReference type="AlphaFoldDB" id="A0A967EJ96"/>
<dbReference type="Proteomes" id="UP000639775">
    <property type="component" value="Unassembled WGS sequence"/>
</dbReference>